<dbReference type="FunFam" id="3.30.1370.50:FF:000006">
    <property type="entry name" value="NF-X1 finger transcription factor"/>
    <property type="match status" value="1"/>
</dbReference>
<dbReference type="Proteomes" id="UP000249619">
    <property type="component" value="Unassembled WGS sequence"/>
</dbReference>
<dbReference type="AlphaFoldDB" id="A0A364N5Y3"/>
<feature type="region of interest" description="Disordered" evidence="1">
    <location>
        <begin position="344"/>
        <end position="418"/>
    </location>
</feature>
<feature type="domain" description="R3H" evidence="2">
    <location>
        <begin position="88"/>
        <end position="151"/>
    </location>
</feature>
<feature type="region of interest" description="Disordered" evidence="1">
    <location>
        <begin position="905"/>
        <end position="928"/>
    </location>
</feature>
<feature type="compositionally biased region" description="Polar residues" evidence="1">
    <location>
        <begin position="1"/>
        <end position="19"/>
    </location>
</feature>
<dbReference type="SUPFAM" id="SSF82708">
    <property type="entry name" value="R3H domain"/>
    <property type="match status" value="1"/>
</dbReference>
<dbReference type="EMBL" id="QGDH01000046">
    <property type="protein sequence ID" value="RAR12729.1"/>
    <property type="molecule type" value="Genomic_DNA"/>
</dbReference>
<feature type="region of interest" description="Disordered" evidence="1">
    <location>
        <begin position="1"/>
        <end position="25"/>
    </location>
</feature>
<dbReference type="SMART" id="SM00393">
    <property type="entry name" value="R3H"/>
    <property type="match status" value="1"/>
</dbReference>
<comment type="caution">
    <text evidence="3">The sequence shown here is derived from an EMBL/GenBank/DDBJ whole genome shotgun (WGS) entry which is preliminary data.</text>
</comment>
<dbReference type="InterPro" id="IPR036867">
    <property type="entry name" value="R3H_dom_sf"/>
</dbReference>
<protein>
    <submittedName>
        <fullName evidence="3">Single-stranded nucleic acid binding r3h</fullName>
    </submittedName>
</protein>
<dbReference type="InterPro" id="IPR001374">
    <property type="entry name" value="R3H_dom"/>
</dbReference>
<proteinExistence type="predicted"/>
<dbReference type="Gene3D" id="3.30.1370.50">
    <property type="entry name" value="R3H-like domain"/>
    <property type="match status" value="1"/>
</dbReference>
<evidence type="ECO:0000256" key="1">
    <source>
        <dbReference type="SAM" id="MobiDB-lite"/>
    </source>
</evidence>
<evidence type="ECO:0000259" key="2">
    <source>
        <dbReference type="PROSITE" id="PS51061"/>
    </source>
</evidence>
<feature type="compositionally biased region" description="Acidic residues" evidence="1">
    <location>
        <begin position="351"/>
        <end position="363"/>
    </location>
</feature>
<gene>
    <name evidence="3" type="ORF">DDE83_003877</name>
</gene>
<dbReference type="InterPro" id="IPR053175">
    <property type="entry name" value="DHMBA_Reg_Transcription_Factor"/>
</dbReference>
<accession>A0A364N5Y3</accession>
<dbReference type="CDD" id="cd06006">
    <property type="entry name" value="R3H_unknown_2"/>
    <property type="match status" value="1"/>
</dbReference>
<dbReference type="GO" id="GO:0003676">
    <property type="term" value="F:nucleic acid binding"/>
    <property type="evidence" value="ECO:0007669"/>
    <property type="project" value="UniProtKB-UniRule"/>
</dbReference>
<dbReference type="PANTHER" id="PTHR38791:SF1">
    <property type="entry name" value="TRANSCRIPTION FACTOR, PUTATIVE-RELATED"/>
    <property type="match status" value="1"/>
</dbReference>
<evidence type="ECO:0000313" key="4">
    <source>
        <dbReference type="Proteomes" id="UP000249619"/>
    </source>
</evidence>
<name>A0A364N5Y3_STELY</name>
<evidence type="ECO:0000313" key="3">
    <source>
        <dbReference type="EMBL" id="RAR12729.1"/>
    </source>
</evidence>
<dbReference type="PANTHER" id="PTHR38791">
    <property type="entry name" value="ZN(II)2CYS6 TRANSCRIPTION FACTOR (EUROFUNG)-RELATED-RELATED"/>
    <property type="match status" value="1"/>
</dbReference>
<dbReference type="PROSITE" id="PS51061">
    <property type="entry name" value="R3H"/>
    <property type="match status" value="1"/>
</dbReference>
<dbReference type="STRING" id="183478.A0A364N5Y3"/>
<sequence>MPIQVRASQGMRSSSTGPQLSRERSGLSQVRIFDYKTVPVRQKRPQEPAVLAQRGPLWSALALNVDPEHQNDHIPYSDATLNMYQQNSTWAATQEKQLRLFAADPDEKRLRFKPMPRNQRAFIHHLAEDFGMDSESMDPEPHRHVAIFKTPKFVMAPMRTLADCARTRQIQQRIAPAPAPSAAPAPTLRPKQNANVDPYNAFLILNPRFALTIEEVTPIVKSVLSTTSFRCELEVTFLPGEAVALKPPLAARLSIPEGDMQAMLESIQAPLSQALTAQSIGRIQLARLDSTLTVLRKESDAGPGSGWSQVAASKGIPLRQVQKSTPFGNKGGFAVLSLSSKKKKDEAPVEVAEDWEAAEEEEEQKEKTSGANSGVVSEDEGGVLHGMSEGASNDVPEASSSMAASDENKASSSEEAPLAVKPMPACTGYRDTTTVRISDQSEFVRQRSLAKARCQPTKAKGSAPEVKPKLQVRCLPQDLQALGRDMFFKHYVSDFSRTWDFLYRYIGSADAPAHLTLGIEAVSLAFLSHQVSSQTAKDLARRKYCEAIRSINTLLQDPHIAKARTSFEGVVLLDLFEKIMQSASVVDPYQHAPHVGGALALVKLRGVDTFEEGSEMRALMGLSLNGTICSLYTGRFVDNVIQQIRDHAARFINTDHPKWKLSGLMLEITDLAAEMRQGTLTTEERVAESIRIDRELESLALDAAPSWTFERKSLPDEERRGILPDGFPPVYDIYPDRMITQMWNVLRVTRILLCGEIIESCTLLSGSNATEHSDRAQKAILDMVGEICASVPPMTDCDFAAKPKLPTSGGGAGKQHTHTMSHILDVYVLIFSLYVVAWSRHCPPAARDWSITQLQYIAEHFAIREAAVILEILNTQAESDDEGPKLLIIYLPTLIPTPTSSSLILRTPPHLHPDPDPDPDPDPAGKLS</sequence>
<organism evidence="3 4">
    <name type="scientific">Stemphylium lycopersici</name>
    <name type="common">Tomato gray leaf spot disease fungus</name>
    <name type="synonym">Thyrospora lycopersici</name>
    <dbReference type="NCBI Taxonomy" id="183478"/>
    <lineage>
        <taxon>Eukaryota</taxon>
        <taxon>Fungi</taxon>
        <taxon>Dikarya</taxon>
        <taxon>Ascomycota</taxon>
        <taxon>Pezizomycotina</taxon>
        <taxon>Dothideomycetes</taxon>
        <taxon>Pleosporomycetidae</taxon>
        <taxon>Pleosporales</taxon>
        <taxon>Pleosporineae</taxon>
        <taxon>Pleosporaceae</taxon>
        <taxon>Stemphylium</taxon>
    </lineage>
</organism>
<dbReference type="InterPro" id="IPR034077">
    <property type="entry name" value="R3H_FAP1"/>
</dbReference>
<keyword evidence="4" id="KW-1185">Reference proteome</keyword>
<reference evidence="4" key="1">
    <citation type="submission" date="2018-05" db="EMBL/GenBank/DDBJ databases">
        <title>Draft genome sequence of Stemphylium lycopersici strain CIDEFI 213.</title>
        <authorList>
            <person name="Medina R."/>
            <person name="Franco M.E.E."/>
            <person name="Lucentini C.G."/>
            <person name="Saparrat M.C.N."/>
            <person name="Balatti P.A."/>
        </authorList>
    </citation>
    <scope>NUCLEOTIDE SEQUENCE [LARGE SCALE GENOMIC DNA]</scope>
    <source>
        <strain evidence="4">CIDEFI 213</strain>
    </source>
</reference>
<dbReference type="Pfam" id="PF01424">
    <property type="entry name" value="R3H"/>
    <property type="match status" value="1"/>
</dbReference>